<evidence type="ECO:0000259" key="1">
    <source>
        <dbReference type="Pfam" id="PF25564"/>
    </source>
</evidence>
<gene>
    <name evidence="2" type="ORF">N4T19_14470</name>
</gene>
<dbReference type="Proteomes" id="UP001058290">
    <property type="component" value="Chromosome"/>
</dbReference>
<dbReference type="RefSeq" id="WP_260718386.1">
    <property type="nucleotide sequence ID" value="NZ_CP104377.1"/>
</dbReference>
<dbReference type="InterPro" id="IPR057693">
    <property type="entry name" value="DUF7933"/>
</dbReference>
<feature type="domain" description="DUF7933" evidence="1">
    <location>
        <begin position="185"/>
        <end position="292"/>
    </location>
</feature>
<sequence length="345" mass="33903">MSSADQPVAGADGQTASCGTQEAWNVTQQLAQALGAFKGQAAPATNFAVSAYTSNNPGAGNVEFETATPLTLPIPSRFIAVGIDVAAANCYRASAPQLQFALLDDGTPVAAGGQIKGCGGTLQDMPALGAAGAATAGQGARVGTYTSGGVLVNSASVGIRMTNANGSGGGNDHAFDNIQLLDVSPTLDKSFSPATQPVGGVSVLTFTVTNTTELGAKAGWSFTDNLPAGLVVAPTPATATTCPSGVVTAAAGATSIDVTGNLADAMESCTVSVSVTSATAGAYANGPDNIESAGLNPPQVSTVTFTAPSTPSTPTPVPTNAPWGVLLLSALVAGFASLRAARNRA</sequence>
<name>A0ABY5ZW83_9BURK</name>
<protein>
    <recommendedName>
        <fullName evidence="1">DUF7933 domain-containing protein</fullName>
    </recommendedName>
</protein>
<reference evidence="2" key="1">
    <citation type="submission" date="2022-09" db="EMBL/GenBank/DDBJ databases">
        <title>Bacterial diversity in gut of crayfish and pufferfish.</title>
        <authorList>
            <person name="Huang Y."/>
        </authorList>
    </citation>
    <scope>NUCLEOTIDE SEQUENCE</scope>
    <source>
        <strain evidence="2">PR12</strain>
    </source>
</reference>
<dbReference type="Pfam" id="PF25564">
    <property type="entry name" value="DUF7933"/>
    <property type="match status" value="1"/>
</dbReference>
<keyword evidence="3" id="KW-1185">Reference proteome</keyword>
<proteinExistence type="predicted"/>
<organism evidence="2 3">
    <name type="scientific">Comamonas squillarum</name>
    <dbReference type="NCBI Taxonomy" id="2977320"/>
    <lineage>
        <taxon>Bacteria</taxon>
        <taxon>Pseudomonadati</taxon>
        <taxon>Pseudomonadota</taxon>
        <taxon>Betaproteobacteria</taxon>
        <taxon>Burkholderiales</taxon>
        <taxon>Comamonadaceae</taxon>
        <taxon>Comamonas</taxon>
    </lineage>
</organism>
<dbReference type="EMBL" id="CP104377">
    <property type="protein sequence ID" value="UXC16920.1"/>
    <property type="molecule type" value="Genomic_DNA"/>
</dbReference>
<evidence type="ECO:0000313" key="2">
    <source>
        <dbReference type="EMBL" id="UXC16920.1"/>
    </source>
</evidence>
<accession>A0ABY5ZW83</accession>
<evidence type="ECO:0000313" key="3">
    <source>
        <dbReference type="Proteomes" id="UP001058290"/>
    </source>
</evidence>